<gene>
    <name evidence="4" type="ORF">PPNO1_LOCUS5164</name>
</gene>
<dbReference type="SUPFAM" id="SSF51735">
    <property type="entry name" value="NAD(P)-binding Rossmann-fold domains"/>
    <property type="match status" value="1"/>
</dbReference>
<dbReference type="CDD" id="cd05233">
    <property type="entry name" value="SDR_c"/>
    <property type="match status" value="1"/>
</dbReference>
<dbReference type="InterPro" id="IPR002347">
    <property type="entry name" value="SDR_fam"/>
</dbReference>
<dbReference type="InterPro" id="IPR020904">
    <property type="entry name" value="Sc_DH/Rdtase_CS"/>
</dbReference>
<dbReference type="Gene3D" id="3.40.50.720">
    <property type="entry name" value="NAD(P)-binding Rossmann-like Domain"/>
    <property type="match status" value="1"/>
</dbReference>
<proteinExistence type="inferred from homology"/>
<organism evidence="4 5">
    <name type="scientific">Parascedosporium putredinis</name>
    <dbReference type="NCBI Taxonomy" id="1442378"/>
    <lineage>
        <taxon>Eukaryota</taxon>
        <taxon>Fungi</taxon>
        <taxon>Dikarya</taxon>
        <taxon>Ascomycota</taxon>
        <taxon>Pezizomycotina</taxon>
        <taxon>Sordariomycetes</taxon>
        <taxon>Hypocreomycetidae</taxon>
        <taxon>Microascales</taxon>
        <taxon>Microascaceae</taxon>
        <taxon>Parascedosporium</taxon>
    </lineage>
</organism>
<dbReference type="Proteomes" id="UP000838763">
    <property type="component" value="Unassembled WGS sequence"/>
</dbReference>
<keyword evidence="2" id="KW-0521">NADP</keyword>
<dbReference type="Pfam" id="PF00106">
    <property type="entry name" value="adh_short"/>
    <property type="match status" value="1"/>
</dbReference>
<keyword evidence="5" id="KW-1185">Reference proteome</keyword>
<evidence type="ECO:0000256" key="2">
    <source>
        <dbReference type="ARBA" id="ARBA00022857"/>
    </source>
</evidence>
<protein>
    <recommendedName>
        <fullName evidence="6">NAD(P)-binding protein</fullName>
    </recommendedName>
</protein>
<accession>A0A9P1MBD8</accession>
<dbReference type="InterPro" id="IPR052178">
    <property type="entry name" value="Sec_Metab_Biosynth_SDR"/>
</dbReference>
<dbReference type="GO" id="GO:0016491">
    <property type="term" value="F:oxidoreductase activity"/>
    <property type="evidence" value="ECO:0007669"/>
    <property type="project" value="UniProtKB-KW"/>
</dbReference>
<evidence type="ECO:0000256" key="1">
    <source>
        <dbReference type="ARBA" id="ARBA00006484"/>
    </source>
</evidence>
<dbReference type="EMBL" id="CALLCH030000012">
    <property type="protein sequence ID" value="CAI4215454.1"/>
    <property type="molecule type" value="Genomic_DNA"/>
</dbReference>
<dbReference type="PANTHER" id="PTHR43618:SF18">
    <property type="entry name" value="SHORT CHAIN DEHYDROGENASE_REDUCTASE FAMILY (AFU_ORTHOLOGUE AFUA_5G12480)"/>
    <property type="match status" value="1"/>
</dbReference>
<comment type="similarity">
    <text evidence="1">Belongs to the short-chain dehydrogenases/reductases (SDR) family.</text>
</comment>
<evidence type="ECO:0000313" key="5">
    <source>
        <dbReference type="Proteomes" id="UP000838763"/>
    </source>
</evidence>
<evidence type="ECO:0008006" key="6">
    <source>
        <dbReference type="Google" id="ProtNLM"/>
    </source>
</evidence>
<dbReference type="AlphaFoldDB" id="A0A9P1MBD8"/>
<evidence type="ECO:0000256" key="3">
    <source>
        <dbReference type="ARBA" id="ARBA00023002"/>
    </source>
</evidence>
<keyword evidence="3" id="KW-0560">Oxidoreductase</keyword>
<dbReference type="InterPro" id="IPR036291">
    <property type="entry name" value="NAD(P)-bd_dom_sf"/>
</dbReference>
<sequence length="239" mass="25213">MIAKALAQNGAAKVFISGRRADVLAKAAAALGPSVHPIVCDVSSPESLASAVSEVSSSAGFLNLLVCNAGIGGPQVPMPTAETSLEEWASANLNHGIDSYVRTFEVNTAAVWYTTMAFLPLLGKGNESRNVTQTSQVVVTSSIAAFNKMSPGGYAYGQSKAAVNLLVKQLSVVLPQWNIRYHHSHPQAAFLTRMKLTAYVRTRANAICPGRKSSKIGSPPTQLHIAAKLIFTCSSSLSK</sequence>
<evidence type="ECO:0000313" key="4">
    <source>
        <dbReference type="EMBL" id="CAI4215454.1"/>
    </source>
</evidence>
<dbReference type="PANTHER" id="PTHR43618">
    <property type="entry name" value="7-ALPHA-HYDROXYSTEROID DEHYDROGENASE"/>
    <property type="match status" value="1"/>
</dbReference>
<dbReference type="PROSITE" id="PS00061">
    <property type="entry name" value="ADH_SHORT"/>
    <property type="match status" value="1"/>
</dbReference>
<reference evidence="4" key="1">
    <citation type="submission" date="2022-11" db="EMBL/GenBank/DDBJ databases">
        <authorList>
            <person name="Scott C."/>
            <person name="Bruce N."/>
        </authorList>
    </citation>
    <scope>NUCLEOTIDE SEQUENCE</scope>
</reference>
<comment type="caution">
    <text evidence="4">The sequence shown here is derived from an EMBL/GenBank/DDBJ whole genome shotgun (WGS) entry which is preliminary data.</text>
</comment>
<name>A0A9P1MBD8_9PEZI</name>
<dbReference type="OrthoDB" id="2898618at2759"/>